<evidence type="ECO:0000313" key="1">
    <source>
        <dbReference type="EMBL" id="RVU36386.1"/>
    </source>
</evidence>
<gene>
    <name evidence="1" type="ORF">EOI86_14360</name>
</gene>
<dbReference type="InterPro" id="IPR006597">
    <property type="entry name" value="Sel1-like"/>
</dbReference>
<proteinExistence type="predicted"/>
<dbReference type="SUPFAM" id="SSF81901">
    <property type="entry name" value="HCP-like"/>
    <property type="match status" value="1"/>
</dbReference>
<dbReference type="PANTHER" id="PTHR11102">
    <property type="entry name" value="SEL-1-LIKE PROTEIN"/>
    <property type="match status" value="1"/>
</dbReference>
<name>A0A437QPA1_9PROT</name>
<evidence type="ECO:0000313" key="2">
    <source>
        <dbReference type="Proteomes" id="UP000287447"/>
    </source>
</evidence>
<dbReference type="Gene3D" id="1.25.40.10">
    <property type="entry name" value="Tetratricopeptide repeat domain"/>
    <property type="match status" value="1"/>
</dbReference>
<organism evidence="1 2">
    <name type="scientific">Hwanghaeella grinnelliae</name>
    <dbReference type="NCBI Taxonomy" id="2500179"/>
    <lineage>
        <taxon>Bacteria</taxon>
        <taxon>Pseudomonadati</taxon>
        <taxon>Pseudomonadota</taxon>
        <taxon>Alphaproteobacteria</taxon>
        <taxon>Rhodospirillales</taxon>
        <taxon>Rhodospirillaceae</taxon>
        <taxon>Hwanghaeella</taxon>
    </lineage>
</organism>
<dbReference type="Pfam" id="PF08238">
    <property type="entry name" value="Sel1"/>
    <property type="match status" value="3"/>
</dbReference>
<comment type="caution">
    <text evidence="1">The sequence shown here is derived from an EMBL/GenBank/DDBJ whole genome shotgun (WGS) entry which is preliminary data.</text>
</comment>
<protein>
    <submittedName>
        <fullName evidence="1">Sel1 repeat family protein</fullName>
    </submittedName>
</protein>
<dbReference type="InterPro" id="IPR050767">
    <property type="entry name" value="Sel1_AlgK"/>
</dbReference>
<dbReference type="Proteomes" id="UP000287447">
    <property type="component" value="Unassembled WGS sequence"/>
</dbReference>
<dbReference type="InterPro" id="IPR011990">
    <property type="entry name" value="TPR-like_helical_dom_sf"/>
</dbReference>
<dbReference type="AlphaFoldDB" id="A0A437QPA1"/>
<reference evidence="2" key="1">
    <citation type="submission" date="2019-01" db="EMBL/GenBank/DDBJ databases">
        <title>Gri0909 isolated from a small marine red alga.</title>
        <authorList>
            <person name="Kim J."/>
            <person name="Jeong S.E."/>
            <person name="Jeon C.O."/>
        </authorList>
    </citation>
    <scope>NUCLEOTIDE SEQUENCE [LARGE SCALE GENOMIC DNA]</scope>
    <source>
        <strain evidence="2">Gri0909</strain>
    </source>
</reference>
<sequence>MVQCLWQGRCGADDPQRGWRYGTGYQAGAVHGQDSGEGEELKITVPRFLPAILLATSLTISGPAQADINQGFAALQAGQFDDARAVFTAEAESGNVIGEFMLGVMAEQGFGQAKDAAQAASWYKSAADKGMASAAFNLARFYEHGNGIAKDVGKAHDYLLQAAENGHGKAMHNLGRLYQQDALGEPDLAESLKWYSAAATHLSNADRAVAITSIDDLHKLMTAEQIQDGDARYEAWIAEHPPKN</sequence>
<dbReference type="PANTHER" id="PTHR11102:SF160">
    <property type="entry name" value="ERAD-ASSOCIATED E3 UBIQUITIN-PROTEIN LIGASE COMPONENT HRD3"/>
    <property type="match status" value="1"/>
</dbReference>
<accession>A0A437QPA1</accession>
<keyword evidence="2" id="KW-1185">Reference proteome</keyword>
<dbReference type="EMBL" id="SADE01000002">
    <property type="protein sequence ID" value="RVU36386.1"/>
    <property type="molecule type" value="Genomic_DNA"/>
</dbReference>
<dbReference type="SMART" id="SM00671">
    <property type="entry name" value="SEL1"/>
    <property type="match status" value="3"/>
</dbReference>